<dbReference type="PhylomeDB" id="B8MVE2"/>
<organism evidence="2 3">
    <name type="scientific">Talaromyces stipitatus (strain ATCC 10500 / CBS 375.48 / QM 6759 / NRRL 1006)</name>
    <name type="common">Penicillium stipitatum</name>
    <dbReference type="NCBI Taxonomy" id="441959"/>
    <lineage>
        <taxon>Eukaryota</taxon>
        <taxon>Fungi</taxon>
        <taxon>Dikarya</taxon>
        <taxon>Ascomycota</taxon>
        <taxon>Pezizomycotina</taxon>
        <taxon>Eurotiomycetes</taxon>
        <taxon>Eurotiomycetidae</taxon>
        <taxon>Eurotiales</taxon>
        <taxon>Trichocomaceae</taxon>
        <taxon>Talaromyces</taxon>
        <taxon>Talaromyces sect. Talaromyces</taxon>
    </lineage>
</organism>
<dbReference type="SUPFAM" id="SSF53335">
    <property type="entry name" value="S-adenosyl-L-methionine-dependent methyltransferases"/>
    <property type="match status" value="1"/>
</dbReference>
<dbReference type="HOGENOM" id="CLU_010595_1_2_1"/>
<feature type="compositionally biased region" description="Acidic residues" evidence="1">
    <location>
        <begin position="1"/>
        <end position="10"/>
    </location>
</feature>
<name>B8MVE2_TALSN</name>
<dbReference type="InParanoid" id="B8MVE2"/>
<evidence type="ECO:0008006" key="4">
    <source>
        <dbReference type="Google" id="ProtNLM"/>
    </source>
</evidence>
<dbReference type="PANTHER" id="PTHR43591">
    <property type="entry name" value="METHYLTRANSFERASE"/>
    <property type="match status" value="1"/>
</dbReference>
<feature type="region of interest" description="Disordered" evidence="1">
    <location>
        <begin position="1"/>
        <end position="54"/>
    </location>
</feature>
<dbReference type="GeneID" id="8103270"/>
<dbReference type="VEuPathDB" id="FungiDB:TSTA_007410"/>
<dbReference type="Gene3D" id="3.40.50.150">
    <property type="entry name" value="Vaccinia Virus protein VP39"/>
    <property type="match status" value="1"/>
</dbReference>
<evidence type="ECO:0000313" key="2">
    <source>
        <dbReference type="EMBL" id="EED11451.1"/>
    </source>
</evidence>
<accession>B8MVE2</accession>
<dbReference type="InterPro" id="IPR029063">
    <property type="entry name" value="SAM-dependent_MTases_sf"/>
</dbReference>
<dbReference type="OrthoDB" id="2013972at2759"/>
<evidence type="ECO:0000313" key="3">
    <source>
        <dbReference type="Proteomes" id="UP000001745"/>
    </source>
</evidence>
<reference evidence="3" key="1">
    <citation type="journal article" date="2015" name="Genome Announc.">
        <title>Genome sequence of the AIDS-associated pathogen Penicillium marneffei (ATCC18224) and its near taxonomic relative Talaromyces stipitatus (ATCC10500).</title>
        <authorList>
            <person name="Nierman W.C."/>
            <person name="Fedorova-Abrams N.D."/>
            <person name="Andrianopoulos A."/>
        </authorList>
    </citation>
    <scope>NUCLEOTIDE SEQUENCE [LARGE SCALE GENOMIC DNA]</scope>
    <source>
        <strain evidence="3">ATCC 10500 / CBS 375.48 / QM 6759 / NRRL 1006</strain>
    </source>
</reference>
<proteinExistence type="predicted"/>
<dbReference type="EMBL" id="EQ962663">
    <property type="protein sequence ID" value="EED11451.1"/>
    <property type="molecule type" value="Genomic_DNA"/>
</dbReference>
<evidence type="ECO:0000256" key="1">
    <source>
        <dbReference type="SAM" id="MobiDB-lite"/>
    </source>
</evidence>
<keyword evidence="3" id="KW-1185">Reference proteome</keyword>
<dbReference type="eggNOG" id="ENOG502QSKG">
    <property type="taxonomic scope" value="Eukaryota"/>
</dbReference>
<dbReference type="Pfam" id="PF13489">
    <property type="entry name" value="Methyltransf_23"/>
    <property type="match status" value="1"/>
</dbReference>
<gene>
    <name evidence="2" type="ORF">TSTA_007410</name>
</gene>
<dbReference type="STRING" id="441959.B8MVE2"/>
<sequence length="351" mass="39748">MPENAVDEDQAPTASDNEGVYAGPPPSHLQAIEVDSNTHSDDNDSALDSELGSTTSTSIVSSIQDYEYANGRRYHAYKRGAYLLPNDEAEQDRLDLLHHVFLLALNGHLFISPLSTPQRILDIGTGTGIWAIDIADEYPSAQVIGIDLSPIQPGWVPPNVQFYVEDAETEWMYADDDSFDLIHTRVMGGSIGDWDKFASQSYTHLKSDGWLELHEPQSWVVSDDDSMTRCEYTTQFQTKCVEAAKKFCKDINLAHSHKQRLLDTGFVDVQEDIIRLPLGSWPRDRRLKEIGRFWLEHMVAGVEVYTLGFIGKVLGWSEIECRMLIAKCTEELRDRKNHLYVNLYVVRGRKP</sequence>
<dbReference type="GO" id="GO:0008168">
    <property type="term" value="F:methyltransferase activity"/>
    <property type="evidence" value="ECO:0007669"/>
    <property type="project" value="TreeGrafter"/>
</dbReference>
<dbReference type="Proteomes" id="UP000001745">
    <property type="component" value="Unassembled WGS sequence"/>
</dbReference>
<dbReference type="PANTHER" id="PTHR43591:SF24">
    <property type="entry name" value="2-METHOXY-6-POLYPRENYL-1,4-BENZOQUINOL METHYLASE, MITOCHONDRIAL"/>
    <property type="match status" value="1"/>
</dbReference>
<dbReference type="RefSeq" id="XP_002488767.1">
    <property type="nucleotide sequence ID" value="XM_002488722.1"/>
</dbReference>
<dbReference type="OMA" id="WVEFQEP"/>
<dbReference type="AlphaFoldDB" id="B8MVE2"/>
<dbReference type="CDD" id="cd02440">
    <property type="entry name" value="AdoMet_MTases"/>
    <property type="match status" value="1"/>
</dbReference>
<protein>
    <recommendedName>
        <fullName evidence="4">Methyltransferase</fullName>
    </recommendedName>
</protein>